<dbReference type="PANTHER" id="PTHR19858:SF0">
    <property type="entry name" value="PERIODIC TRYPTOPHAN PROTEIN 2 HOMOLOG"/>
    <property type="match status" value="1"/>
</dbReference>
<evidence type="ECO:0000259" key="3">
    <source>
        <dbReference type="Pfam" id="PF04003"/>
    </source>
</evidence>
<dbReference type="OrthoDB" id="6283701at2759"/>
<dbReference type="STRING" id="53468.A0A3P6GHY6"/>
<dbReference type="InterPro" id="IPR027145">
    <property type="entry name" value="PWP2"/>
</dbReference>
<dbReference type="GO" id="GO:0000028">
    <property type="term" value="P:ribosomal small subunit assembly"/>
    <property type="evidence" value="ECO:0007669"/>
    <property type="project" value="TreeGrafter"/>
</dbReference>
<evidence type="ECO:0000256" key="1">
    <source>
        <dbReference type="ARBA" id="ARBA00022574"/>
    </source>
</evidence>
<organism evidence="4 5">
    <name type="scientific">Mesocestoides corti</name>
    <name type="common">Flatworm</name>
    <dbReference type="NCBI Taxonomy" id="53468"/>
    <lineage>
        <taxon>Eukaryota</taxon>
        <taxon>Metazoa</taxon>
        <taxon>Spiralia</taxon>
        <taxon>Lophotrochozoa</taxon>
        <taxon>Platyhelminthes</taxon>
        <taxon>Cestoda</taxon>
        <taxon>Eucestoda</taxon>
        <taxon>Cyclophyllidea</taxon>
        <taxon>Mesocestoididae</taxon>
        <taxon>Mesocestoides</taxon>
    </lineage>
</organism>
<feature type="domain" description="Small-subunit processome Utp12" evidence="3">
    <location>
        <begin position="50"/>
        <end position="125"/>
    </location>
</feature>
<dbReference type="Pfam" id="PF04003">
    <property type="entry name" value="Utp12"/>
    <property type="match status" value="1"/>
</dbReference>
<keyword evidence="1" id="KW-0853">WD repeat</keyword>
<dbReference type="InterPro" id="IPR007148">
    <property type="entry name" value="SSU_processome_Utp12"/>
</dbReference>
<dbReference type="GO" id="GO:0034388">
    <property type="term" value="C:Pwp2p-containing subcomplex of 90S preribosome"/>
    <property type="evidence" value="ECO:0007669"/>
    <property type="project" value="TreeGrafter"/>
</dbReference>
<dbReference type="GO" id="GO:0032040">
    <property type="term" value="C:small-subunit processome"/>
    <property type="evidence" value="ECO:0007669"/>
    <property type="project" value="TreeGrafter"/>
</dbReference>
<keyword evidence="5" id="KW-1185">Reference proteome</keyword>
<evidence type="ECO:0000313" key="5">
    <source>
        <dbReference type="Proteomes" id="UP000267029"/>
    </source>
</evidence>
<protein>
    <recommendedName>
        <fullName evidence="3">Small-subunit processome Utp12 domain-containing protein</fullName>
    </recommendedName>
</protein>
<dbReference type="EMBL" id="UXSR01003026">
    <property type="protein sequence ID" value="VDD78997.1"/>
    <property type="molecule type" value="Genomic_DNA"/>
</dbReference>
<reference evidence="4 5" key="1">
    <citation type="submission" date="2018-10" db="EMBL/GenBank/DDBJ databases">
        <authorList>
            <consortium name="Pathogen Informatics"/>
        </authorList>
    </citation>
    <scope>NUCLEOTIDE SEQUENCE [LARGE SCALE GENOMIC DNA]</scope>
</reference>
<dbReference type="Proteomes" id="UP000267029">
    <property type="component" value="Unassembled WGS sequence"/>
</dbReference>
<evidence type="ECO:0000313" key="4">
    <source>
        <dbReference type="EMBL" id="VDD78997.1"/>
    </source>
</evidence>
<name>A0A3P6GHY6_MESCO</name>
<dbReference type="GO" id="GO:0000462">
    <property type="term" value="P:maturation of SSU-rRNA from tricistronic rRNA transcript (SSU-rRNA, 5.8S rRNA, LSU-rRNA)"/>
    <property type="evidence" value="ECO:0007669"/>
    <property type="project" value="TreeGrafter"/>
</dbReference>
<evidence type="ECO:0000256" key="2">
    <source>
        <dbReference type="ARBA" id="ARBA00022737"/>
    </source>
</evidence>
<gene>
    <name evidence="4" type="ORF">MCOS_LOCUS5000</name>
</gene>
<sequence length="202" mass="22721">MGSSLFGGVSNWLFDALGVNEETTPSNARVHLAEGNLSAALDIALRLQMHDLIEEVIEAVPHSQVNFLTRNLSIDLVIRSLVPFLARQLEGRSRHVAFYAAWVDAVLHVHAGTLRRSLAEIARPRLARDAPIKLLGVETPEEVEERLKQPGVLLEHGEWKAFQASLIRLQTALETLKGSLITRWETFFWFTRFRDKSLSSSM</sequence>
<dbReference type="PANTHER" id="PTHR19858">
    <property type="entry name" value="WD40 REPEAT PROTEIN"/>
    <property type="match status" value="1"/>
</dbReference>
<accession>A0A3P6GHY6</accession>
<dbReference type="AlphaFoldDB" id="A0A3P6GHY6"/>
<proteinExistence type="predicted"/>
<keyword evidence="2" id="KW-0677">Repeat</keyword>